<dbReference type="GO" id="GO:0005739">
    <property type="term" value="C:mitochondrion"/>
    <property type="evidence" value="ECO:0007669"/>
    <property type="project" value="UniProtKB-SubCell"/>
</dbReference>
<dbReference type="GeneTree" id="ENSGT00390000016136"/>
<comment type="subcellular location">
    <subcellularLocation>
        <location evidence="3">Cytoplasm</location>
        <location evidence="3">Cytoskeleton</location>
        <location evidence="3">Microtubule organizing center</location>
        <location evidence="3">Centrosome</location>
    </subcellularLocation>
    <subcellularLocation>
        <location evidence="2">Cytoplasm</location>
        <location evidence="2">Cytoskeleton</location>
        <location evidence="2">Spindle</location>
    </subcellularLocation>
    <subcellularLocation>
        <location evidence="4">Membrane</location>
        <topology evidence="4">Single-pass type I membrane protein</topology>
    </subcellularLocation>
    <subcellularLocation>
        <location evidence="1">Mitochondrion</location>
    </subcellularLocation>
</comment>
<proteinExistence type="inferred from homology"/>
<reference evidence="21" key="5">
    <citation type="submission" date="2025-09" db="UniProtKB">
        <authorList>
            <consortium name="Ensembl"/>
        </authorList>
    </citation>
    <scope>IDENTIFICATION</scope>
</reference>
<evidence type="ECO:0000256" key="2">
    <source>
        <dbReference type="ARBA" id="ARBA00004186"/>
    </source>
</evidence>
<comment type="function">
    <text evidence="15">Required for normal cytokinesis during mitosis. Plays a role in the regulation of cell proliferation. May be a component of the chromosomal passenger complex (CPC), a complex that acts as a key regulator of mitosis. The CPC complex has essential functions at the centromere in ensuring correct chromosome alignment and segregation and is required for chromatin-induced microtubule stabilization and spindle assembly. Increases AURKB activity. Inhibits apoptosis induced by TGFB1. Overexpression induces swelling of mitochondria and reduces mitochondrial membrane potential.</text>
</comment>
<accession>A0A671FQZ2</accession>
<dbReference type="GO" id="GO:0005813">
    <property type="term" value="C:centrosome"/>
    <property type="evidence" value="ECO:0007669"/>
    <property type="project" value="UniProtKB-SubCell"/>
</dbReference>
<comment type="similarity">
    <text evidence="16">Belongs to the JTB family.</text>
</comment>
<dbReference type="Ensembl" id="ENSRFET00010026989.1">
    <property type="protein sequence ID" value="ENSRFEP00010024833.1"/>
    <property type="gene ID" value="ENSRFEG00010016517.1"/>
</dbReference>
<evidence type="ECO:0000256" key="11">
    <source>
        <dbReference type="ARBA" id="ARBA00023128"/>
    </source>
</evidence>
<dbReference type="GO" id="GO:0016020">
    <property type="term" value="C:membrane"/>
    <property type="evidence" value="ECO:0007669"/>
    <property type="project" value="UniProtKB-SubCell"/>
</dbReference>
<feature type="compositionally biased region" description="Gly residues" evidence="19">
    <location>
        <begin position="119"/>
        <end position="130"/>
    </location>
</feature>
<dbReference type="PANTHER" id="PTHR13041">
    <property type="entry name" value="JTB PROTEIN-RELATED"/>
    <property type="match status" value="1"/>
</dbReference>
<evidence type="ECO:0000256" key="6">
    <source>
        <dbReference type="ARBA" id="ARBA00022618"/>
    </source>
</evidence>
<evidence type="ECO:0000256" key="16">
    <source>
        <dbReference type="ARBA" id="ARBA00060886"/>
    </source>
</evidence>
<evidence type="ECO:0000256" key="8">
    <source>
        <dbReference type="ARBA" id="ARBA00022729"/>
    </source>
</evidence>
<evidence type="ECO:0000256" key="12">
    <source>
        <dbReference type="ARBA" id="ARBA00023136"/>
    </source>
</evidence>
<evidence type="ECO:0000256" key="7">
    <source>
        <dbReference type="ARBA" id="ARBA00022692"/>
    </source>
</evidence>
<name>A0A671FQZ2_RHIFE</name>
<feature type="compositionally biased region" description="Low complexity" evidence="19">
    <location>
        <begin position="108"/>
        <end position="118"/>
    </location>
</feature>
<dbReference type="Proteomes" id="UP000472240">
    <property type="component" value="Chromosome 22"/>
</dbReference>
<evidence type="ECO:0000256" key="18">
    <source>
        <dbReference type="ARBA" id="ARBA00068227"/>
    </source>
</evidence>
<evidence type="ECO:0000256" key="14">
    <source>
        <dbReference type="ARBA" id="ARBA00023306"/>
    </source>
</evidence>
<dbReference type="FunFam" id="3.30.720.220:FF:000001">
    <property type="entry name" value="Jumping translocation breakpoint"/>
    <property type="match status" value="1"/>
</dbReference>
<evidence type="ECO:0000256" key="4">
    <source>
        <dbReference type="ARBA" id="ARBA00004479"/>
    </source>
</evidence>
<comment type="subunit">
    <text evidence="17">Interacts with AURKA, AURKB, BIRC5 and INCENP. May be a component of the CPC at least composed of BIRC5/survivin, CDCA8/borealin, INCENP and AURKB/Aurora-B.</text>
</comment>
<keyword evidence="7 20" id="KW-0812">Transmembrane</keyword>
<dbReference type="GO" id="GO:0000281">
    <property type="term" value="P:mitotic cytokinesis"/>
    <property type="evidence" value="ECO:0007669"/>
    <property type="project" value="TreeGrafter"/>
</dbReference>
<dbReference type="Pfam" id="PF05439">
    <property type="entry name" value="JTB"/>
    <property type="match status" value="1"/>
</dbReference>
<sequence>GRSQSWRATCGSFLRLAAHLAQRGKQGDSPGTTNREHSSTAAISSIPARLPGPSHNRAPSQPAASRADSREAARRAANPGRLQGPAGNARASASADPPGWKTWPGSWAPRPGAAAGQDGRAGSGSGGEGLLGPQSLSRRPAGPHEGTHGPRRQKHWLCSPWPWARANRALDPWTRGNPSISQPDLEPPGRLQRKRRFCAQTEARGQTSRPLCPDWCDPEHPMPAGAERRGLPQGRYLWLLCAFALKLCQAEAPVQEEKLSVSTSNLPCWMVEEFVVAEECAPCSSFQAKTTPECGATGNVEKITCSLSKKSEFKSCRSALMEQYLFWKFEGAVVGVAVVFACLVIIRQRQLDRKALEKVRKQIESI</sequence>
<evidence type="ECO:0000256" key="17">
    <source>
        <dbReference type="ARBA" id="ARBA00063184"/>
    </source>
</evidence>
<reference evidence="21" key="4">
    <citation type="submission" date="2025-08" db="UniProtKB">
        <authorList>
            <consortium name="Ensembl"/>
        </authorList>
    </citation>
    <scope>IDENTIFICATION</scope>
</reference>
<evidence type="ECO:0000256" key="19">
    <source>
        <dbReference type="SAM" id="MobiDB-lite"/>
    </source>
</evidence>
<dbReference type="Gene3D" id="3.30.720.220">
    <property type="match status" value="1"/>
</dbReference>
<evidence type="ECO:0000256" key="20">
    <source>
        <dbReference type="SAM" id="Phobius"/>
    </source>
</evidence>
<dbReference type="InterPro" id="IPR008657">
    <property type="entry name" value="JTB"/>
</dbReference>
<keyword evidence="14" id="KW-0131">Cell cycle</keyword>
<keyword evidence="9" id="KW-0498">Mitosis</keyword>
<feature type="region of interest" description="Disordered" evidence="19">
    <location>
        <begin position="20"/>
        <end position="154"/>
    </location>
</feature>
<dbReference type="GO" id="GO:0005819">
    <property type="term" value="C:spindle"/>
    <property type="evidence" value="ECO:0007669"/>
    <property type="project" value="UniProtKB-SubCell"/>
</dbReference>
<protein>
    <recommendedName>
        <fullName evidence="18">Protein JTB</fullName>
    </recommendedName>
</protein>
<feature type="compositionally biased region" description="Polar residues" evidence="19">
    <location>
        <begin position="29"/>
        <end position="43"/>
    </location>
</feature>
<keyword evidence="6" id="KW-0132">Cell division</keyword>
<keyword evidence="8" id="KW-0732">Signal</keyword>
<keyword evidence="22" id="KW-1185">Reference proteome</keyword>
<organism evidence="21 22">
    <name type="scientific">Rhinolophus ferrumequinum</name>
    <name type="common">Greater horseshoe bat</name>
    <dbReference type="NCBI Taxonomy" id="59479"/>
    <lineage>
        <taxon>Eukaryota</taxon>
        <taxon>Metazoa</taxon>
        <taxon>Chordata</taxon>
        <taxon>Craniata</taxon>
        <taxon>Vertebrata</taxon>
        <taxon>Euteleostomi</taxon>
        <taxon>Mammalia</taxon>
        <taxon>Eutheria</taxon>
        <taxon>Laurasiatheria</taxon>
        <taxon>Chiroptera</taxon>
        <taxon>Yinpterochiroptera</taxon>
        <taxon>Rhinolophoidea</taxon>
        <taxon>Rhinolophidae</taxon>
        <taxon>Rhinolophinae</taxon>
        <taxon>Rhinolophus</taxon>
    </lineage>
</organism>
<keyword evidence="11" id="KW-0496">Mitochondrion</keyword>
<reference evidence="21 22" key="2">
    <citation type="journal article" date="2018" name="Annu Rev Anim Biosci">
        <title>Bat Biology, Genomes, and the Bat1K Project: To Generate Chromosome-Level Genomes for All Living Bat Species.</title>
        <authorList>
            <person name="Teeling E.C."/>
            <person name="Vernes S.C."/>
            <person name="Davalos L.M."/>
            <person name="Ray D.A."/>
            <person name="Gilbert M.T.P."/>
            <person name="Myers E."/>
        </authorList>
    </citation>
    <scope>NUCLEOTIDE SEQUENCE</scope>
</reference>
<evidence type="ECO:0000256" key="9">
    <source>
        <dbReference type="ARBA" id="ARBA00022776"/>
    </source>
</evidence>
<keyword evidence="13" id="KW-0206">Cytoskeleton</keyword>
<keyword evidence="12 20" id="KW-0472">Membrane</keyword>
<evidence type="ECO:0000256" key="13">
    <source>
        <dbReference type="ARBA" id="ARBA00023212"/>
    </source>
</evidence>
<keyword evidence="5" id="KW-0963">Cytoplasm</keyword>
<dbReference type="InParanoid" id="A0A671FQZ2"/>
<evidence type="ECO:0000256" key="15">
    <source>
        <dbReference type="ARBA" id="ARBA00058368"/>
    </source>
</evidence>
<evidence type="ECO:0000313" key="21">
    <source>
        <dbReference type="Ensembl" id="ENSRFEP00010024833.1"/>
    </source>
</evidence>
<evidence type="ECO:0000256" key="5">
    <source>
        <dbReference type="ARBA" id="ARBA00022490"/>
    </source>
</evidence>
<evidence type="ECO:0000256" key="1">
    <source>
        <dbReference type="ARBA" id="ARBA00004173"/>
    </source>
</evidence>
<reference evidence="22" key="3">
    <citation type="submission" date="2018-12" db="EMBL/GenBank/DDBJ databases">
        <title>G10K-VGP greater horseshoe bat female genome, primary haplotype.</title>
        <authorList>
            <person name="Teeling E."/>
            <person name="Myers G."/>
            <person name="Vernes S."/>
            <person name="Pippel M."/>
            <person name="Winkler S."/>
            <person name="Fedrigo O."/>
            <person name="Rhie A."/>
            <person name="Koren S."/>
            <person name="Phillippy A."/>
            <person name="Lewin H."/>
            <person name="Damas J."/>
            <person name="Howe K."/>
            <person name="Mountcastle J."/>
            <person name="Jarvis E.D."/>
        </authorList>
    </citation>
    <scope>NUCLEOTIDE SEQUENCE [LARGE SCALE GENOMIC DNA]</scope>
</reference>
<evidence type="ECO:0000256" key="3">
    <source>
        <dbReference type="ARBA" id="ARBA00004300"/>
    </source>
</evidence>
<dbReference type="GO" id="GO:0030496">
    <property type="term" value="C:midbody"/>
    <property type="evidence" value="ECO:0007669"/>
    <property type="project" value="TreeGrafter"/>
</dbReference>
<evidence type="ECO:0000313" key="22">
    <source>
        <dbReference type="Proteomes" id="UP000472240"/>
    </source>
</evidence>
<feature type="transmembrane region" description="Helical" evidence="20">
    <location>
        <begin position="324"/>
        <end position="346"/>
    </location>
</feature>
<dbReference type="AlphaFoldDB" id="A0A671FQZ2"/>
<evidence type="ECO:0000256" key="10">
    <source>
        <dbReference type="ARBA" id="ARBA00022989"/>
    </source>
</evidence>
<reference evidence="21 22" key="1">
    <citation type="journal article" date="2015" name="Annu Rev Anim Biosci">
        <title>The Genome 10K Project: a way forward.</title>
        <authorList>
            <person name="Koepfli K.P."/>
            <person name="Paten B."/>
            <person name="O'Brien S.J."/>
            <person name="Koepfli K.P."/>
            <person name="Paten B."/>
            <person name="Antunes A."/>
            <person name="Belov K."/>
            <person name="Bustamante C."/>
            <person name="Castoe T.A."/>
            <person name="Clawson H."/>
            <person name="Crawford A.J."/>
            <person name="Diekhans M."/>
            <person name="Distel D."/>
            <person name="Durbin R."/>
            <person name="Earl D."/>
            <person name="Fujita M.K."/>
            <person name="Gamble T."/>
            <person name="Georges A."/>
            <person name="Gemmell N."/>
            <person name="Gilbert M.T."/>
            <person name="Graves J.M."/>
            <person name="Green R.E."/>
            <person name="Hickey G."/>
            <person name="Jarvis E.D."/>
            <person name="Johnson W."/>
            <person name="Komissarov A."/>
            <person name="Korf I."/>
            <person name="Kuhn R."/>
            <person name="Larkin D.M."/>
            <person name="Lewin H."/>
            <person name="Lopez J.V."/>
            <person name="Ma J."/>
            <person name="Marques-Bonet T."/>
            <person name="Miller W."/>
            <person name="Murphy R."/>
            <person name="Pevzner P."/>
            <person name="Shapiro B."/>
            <person name="Steiner C."/>
            <person name="Tamazian G."/>
            <person name="Venkatesh B."/>
            <person name="Wang J."/>
            <person name="Wayne R."/>
            <person name="Wiley E."/>
            <person name="Yang H."/>
            <person name="Zhang G."/>
            <person name="Haussler D."/>
            <person name="Ryder O."/>
            <person name="O'Brien S.J."/>
        </authorList>
    </citation>
    <scope>NUCLEOTIDE SEQUENCE</scope>
</reference>
<dbReference type="PANTHER" id="PTHR13041:SF3">
    <property type="entry name" value="PROTEIN JTB"/>
    <property type="match status" value="1"/>
</dbReference>
<keyword evidence="10 20" id="KW-1133">Transmembrane helix</keyword>